<organism evidence="3 4">
    <name type="scientific">Sinisalibacter aestuarii</name>
    <dbReference type="NCBI Taxonomy" id="2949426"/>
    <lineage>
        <taxon>Bacteria</taxon>
        <taxon>Pseudomonadati</taxon>
        <taxon>Pseudomonadota</taxon>
        <taxon>Alphaproteobacteria</taxon>
        <taxon>Rhodobacterales</taxon>
        <taxon>Roseobacteraceae</taxon>
        <taxon>Sinisalibacter</taxon>
    </lineage>
</organism>
<dbReference type="EMBL" id="BROH01000006">
    <property type="protein sequence ID" value="GKY88327.1"/>
    <property type="molecule type" value="Genomic_DNA"/>
</dbReference>
<sequence>MRFTLKTTLAATALALSGTAALADDHGGMKTIVDIAAGDDRFETLVAAVTAAGLAETLSGTGPFTVFAPTDDAFAALPEGAVEGLLQPAAKGDLTNVLLYHVVPGTVMSGDIAIGASRVATALDGADIRVLLDGGVMLDDGSGGMANVIAADIEASNGVIHVIDKVILPGNTPDC</sequence>
<dbReference type="RefSeq" id="WP_281842372.1">
    <property type="nucleotide sequence ID" value="NZ_BROH01000006.1"/>
</dbReference>
<dbReference type="InterPro" id="IPR050904">
    <property type="entry name" value="Adhesion/Biosynth-related"/>
</dbReference>
<reference evidence="3" key="1">
    <citation type="journal article" date="2023" name="Int. J. Syst. Evol. Microbiol.">
        <title>Sinisalibacter aestuarii sp. nov., isolated from estuarine sediment of the Arakawa River.</title>
        <authorList>
            <person name="Arafat S.T."/>
            <person name="Hirano S."/>
            <person name="Sato A."/>
            <person name="Takeuchi K."/>
            <person name="Yasuda T."/>
            <person name="Terahara T."/>
            <person name="Hamada M."/>
            <person name="Kobayashi T."/>
        </authorList>
    </citation>
    <scope>NUCLEOTIDE SEQUENCE</scope>
    <source>
        <strain evidence="3">B-399</strain>
    </source>
</reference>
<dbReference type="PANTHER" id="PTHR10900:SF77">
    <property type="entry name" value="FI19380P1"/>
    <property type="match status" value="1"/>
</dbReference>
<dbReference type="SUPFAM" id="SSF82153">
    <property type="entry name" value="FAS1 domain"/>
    <property type="match status" value="1"/>
</dbReference>
<dbReference type="PROSITE" id="PS50213">
    <property type="entry name" value="FAS1"/>
    <property type="match status" value="1"/>
</dbReference>
<dbReference type="InterPro" id="IPR000782">
    <property type="entry name" value="FAS1_domain"/>
</dbReference>
<evidence type="ECO:0000256" key="1">
    <source>
        <dbReference type="SAM" id="SignalP"/>
    </source>
</evidence>
<dbReference type="SMART" id="SM00554">
    <property type="entry name" value="FAS1"/>
    <property type="match status" value="1"/>
</dbReference>
<keyword evidence="4" id="KW-1185">Reference proteome</keyword>
<name>A0ABQ5LW49_9RHOB</name>
<evidence type="ECO:0000313" key="3">
    <source>
        <dbReference type="EMBL" id="GKY88327.1"/>
    </source>
</evidence>
<feature type="chain" id="PRO_5046220998" evidence="1">
    <location>
        <begin position="24"/>
        <end position="175"/>
    </location>
</feature>
<protein>
    <submittedName>
        <fullName evidence="3">Beta-Ig-H3/fasciclin</fullName>
    </submittedName>
</protein>
<feature type="domain" description="FAS1" evidence="2">
    <location>
        <begin position="29"/>
        <end position="167"/>
    </location>
</feature>
<dbReference type="Pfam" id="PF02469">
    <property type="entry name" value="Fasciclin"/>
    <property type="match status" value="1"/>
</dbReference>
<dbReference type="PANTHER" id="PTHR10900">
    <property type="entry name" value="PERIOSTIN-RELATED"/>
    <property type="match status" value="1"/>
</dbReference>
<gene>
    <name evidence="3" type="ORF">STA1M1_21960</name>
</gene>
<dbReference type="InterPro" id="IPR036378">
    <property type="entry name" value="FAS1_dom_sf"/>
</dbReference>
<keyword evidence="1" id="KW-0732">Signal</keyword>
<feature type="signal peptide" evidence="1">
    <location>
        <begin position="1"/>
        <end position="23"/>
    </location>
</feature>
<accession>A0ABQ5LW49</accession>
<dbReference type="Gene3D" id="2.30.180.10">
    <property type="entry name" value="FAS1 domain"/>
    <property type="match status" value="1"/>
</dbReference>
<evidence type="ECO:0000259" key="2">
    <source>
        <dbReference type="PROSITE" id="PS50213"/>
    </source>
</evidence>
<proteinExistence type="predicted"/>
<dbReference type="Proteomes" id="UP001144205">
    <property type="component" value="Unassembled WGS sequence"/>
</dbReference>
<evidence type="ECO:0000313" key="4">
    <source>
        <dbReference type="Proteomes" id="UP001144205"/>
    </source>
</evidence>
<comment type="caution">
    <text evidence="3">The sequence shown here is derived from an EMBL/GenBank/DDBJ whole genome shotgun (WGS) entry which is preliminary data.</text>
</comment>